<evidence type="ECO:0000313" key="6">
    <source>
        <dbReference type="EMBL" id="SLN09776.1"/>
    </source>
</evidence>
<reference evidence="6 7" key="1">
    <citation type="submission" date="2017-03" db="EMBL/GenBank/DDBJ databases">
        <authorList>
            <person name="Afonso C.L."/>
            <person name="Miller P.J."/>
            <person name="Scott M.A."/>
            <person name="Spackman E."/>
            <person name="Goraichik I."/>
            <person name="Dimitrov K.M."/>
            <person name="Suarez D.L."/>
            <person name="Swayne D.E."/>
        </authorList>
    </citation>
    <scope>NUCLEOTIDE SEQUENCE [LARGE SCALE GENOMIC DNA]</scope>
    <source>
        <strain evidence="6 7">CECT 8287</strain>
    </source>
</reference>
<dbReference type="GO" id="GO:0003700">
    <property type="term" value="F:DNA-binding transcription factor activity"/>
    <property type="evidence" value="ECO:0007669"/>
    <property type="project" value="TreeGrafter"/>
</dbReference>
<dbReference type="SMART" id="SM00419">
    <property type="entry name" value="HTH_CRP"/>
    <property type="match status" value="1"/>
</dbReference>
<dbReference type="OrthoDB" id="9776746at2"/>
<feature type="domain" description="Cyclic nucleotide-binding" evidence="4">
    <location>
        <begin position="20"/>
        <end position="130"/>
    </location>
</feature>
<dbReference type="GO" id="GO:0003677">
    <property type="term" value="F:DNA binding"/>
    <property type="evidence" value="ECO:0007669"/>
    <property type="project" value="UniProtKB-KW"/>
</dbReference>
<dbReference type="PROSITE" id="PS50042">
    <property type="entry name" value="CNMP_BINDING_3"/>
    <property type="match status" value="1"/>
</dbReference>
<evidence type="ECO:0000256" key="3">
    <source>
        <dbReference type="ARBA" id="ARBA00023163"/>
    </source>
</evidence>
<name>A0A1Y5R5Q2_9RHOB</name>
<dbReference type="EMBL" id="FWFL01000001">
    <property type="protein sequence ID" value="SLN09776.1"/>
    <property type="molecule type" value="Genomic_DNA"/>
</dbReference>
<evidence type="ECO:0000313" key="7">
    <source>
        <dbReference type="Proteomes" id="UP000193827"/>
    </source>
</evidence>
<keyword evidence="1" id="KW-0805">Transcription regulation</keyword>
<keyword evidence="2" id="KW-0238">DNA-binding</keyword>
<evidence type="ECO:0000259" key="4">
    <source>
        <dbReference type="PROSITE" id="PS50042"/>
    </source>
</evidence>
<dbReference type="InterPro" id="IPR012318">
    <property type="entry name" value="HTH_CRP"/>
</dbReference>
<evidence type="ECO:0000256" key="1">
    <source>
        <dbReference type="ARBA" id="ARBA00023015"/>
    </source>
</evidence>
<dbReference type="Gene3D" id="2.60.120.10">
    <property type="entry name" value="Jelly Rolls"/>
    <property type="match status" value="1"/>
</dbReference>
<evidence type="ECO:0000259" key="5">
    <source>
        <dbReference type="PROSITE" id="PS51063"/>
    </source>
</evidence>
<dbReference type="PANTHER" id="PTHR24567:SF74">
    <property type="entry name" value="HTH-TYPE TRANSCRIPTIONAL REGULATOR ARCR"/>
    <property type="match status" value="1"/>
</dbReference>
<dbReference type="Proteomes" id="UP000193827">
    <property type="component" value="Unassembled WGS sequence"/>
</dbReference>
<dbReference type="Pfam" id="PF00027">
    <property type="entry name" value="cNMP_binding"/>
    <property type="match status" value="1"/>
</dbReference>
<keyword evidence="3" id="KW-0804">Transcription</keyword>
<dbReference type="InterPro" id="IPR018490">
    <property type="entry name" value="cNMP-bd_dom_sf"/>
</dbReference>
<sequence length="218" mass="24082">MGWVARASGIPALEPEAMTILERLKPMQVPKGAVLFHPGETVKGFVIVLSGRVEIFLTGPTGREILLYAVEPGQSCIQSTLGLMGGDDYSGEAVTERDSELVLVPRDTFLHLMSVSDIFRDFVFQAFALRLQSMMHLLERVAFQRVECRLAARLLKLSLETPVIHATHADLAIQIGSAREVISRRFEAWARKGWIKTGRGTVELLDHDALEQLAGSDS</sequence>
<proteinExistence type="predicted"/>
<dbReference type="RefSeq" id="WP_085890408.1">
    <property type="nucleotide sequence ID" value="NZ_FWFL01000001.1"/>
</dbReference>
<dbReference type="PROSITE" id="PS51063">
    <property type="entry name" value="HTH_CRP_2"/>
    <property type="match status" value="1"/>
</dbReference>
<dbReference type="InterPro" id="IPR036388">
    <property type="entry name" value="WH-like_DNA-bd_sf"/>
</dbReference>
<dbReference type="InterPro" id="IPR000595">
    <property type="entry name" value="cNMP-bd_dom"/>
</dbReference>
<keyword evidence="7" id="KW-1185">Reference proteome</keyword>
<feature type="domain" description="HTH crp-type" evidence="5">
    <location>
        <begin position="144"/>
        <end position="208"/>
    </location>
</feature>
<dbReference type="InterPro" id="IPR050397">
    <property type="entry name" value="Env_Response_Regulators"/>
</dbReference>
<organism evidence="6 7">
    <name type="scientific">Roseovarius litorisediminis</name>
    <dbReference type="NCBI Taxonomy" id="1312363"/>
    <lineage>
        <taxon>Bacteria</taxon>
        <taxon>Pseudomonadati</taxon>
        <taxon>Pseudomonadota</taxon>
        <taxon>Alphaproteobacteria</taxon>
        <taxon>Rhodobacterales</taxon>
        <taxon>Roseobacteraceae</taxon>
        <taxon>Roseovarius</taxon>
    </lineage>
</organism>
<evidence type="ECO:0000256" key="2">
    <source>
        <dbReference type="ARBA" id="ARBA00023125"/>
    </source>
</evidence>
<dbReference type="InterPro" id="IPR014710">
    <property type="entry name" value="RmlC-like_jellyroll"/>
</dbReference>
<keyword evidence="6" id="KW-0675">Receptor</keyword>
<accession>A0A1Y5R5Q2</accession>
<dbReference type="InterPro" id="IPR036390">
    <property type="entry name" value="WH_DNA-bd_sf"/>
</dbReference>
<gene>
    <name evidence="6" type="primary">crp_1</name>
    <name evidence="6" type="ORF">PEL8287_00101</name>
</gene>
<protein>
    <submittedName>
        <fullName evidence="6">cAMP receptor protein</fullName>
    </submittedName>
</protein>
<dbReference type="SUPFAM" id="SSF51206">
    <property type="entry name" value="cAMP-binding domain-like"/>
    <property type="match status" value="1"/>
</dbReference>
<dbReference type="CDD" id="cd00038">
    <property type="entry name" value="CAP_ED"/>
    <property type="match status" value="1"/>
</dbReference>
<dbReference type="GO" id="GO:0005829">
    <property type="term" value="C:cytosol"/>
    <property type="evidence" value="ECO:0007669"/>
    <property type="project" value="TreeGrafter"/>
</dbReference>
<dbReference type="PANTHER" id="PTHR24567">
    <property type="entry name" value="CRP FAMILY TRANSCRIPTIONAL REGULATORY PROTEIN"/>
    <property type="match status" value="1"/>
</dbReference>
<dbReference type="SUPFAM" id="SSF46785">
    <property type="entry name" value="Winged helix' DNA-binding domain"/>
    <property type="match status" value="1"/>
</dbReference>
<dbReference type="Pfam" id="PF13545">
    <property type="entry name" value="HTH_Crp_2"/>
    <property type="match status" value="1"/>
</dbReference>
<dbReference type="Gene3D" id="1.10.10.10">
    <property type="entry name" value="Winged helix-like DNA-binding domain superfamily/Winged helix DNA-binding domain"/>
    <property type="match status" value="1"/>
</dbReference>
<dbReference type="AlphaFoldDB" id="A0A1Y5R5Q2"/>